<feature type="compositionally biased region" description="Basic residues" evidence="1">
    <location>
        <begin position="79"/>
        <end position="91"/>
    </location>
</feature>
<protein>
    <submittedName>
        <fullName evidence="2">Uncharacterized protein</fullName>
    </submittedName>
</protein>
<reference evidence="3" key="1">
    <citation type="journal article" date="2019" name="Int. J. Syst. Evol. Microbiol.">
        <title>The Global Catalogue of Microorganisms (GCM) 10K type strain sequencing project: providing services to taxonomists for standard genome sequencing and annotation.</title>
        <authorList>
            <consortium name="The Broad Institute Genomics Platform"/>
            <consortium name="The Broad Institute Genome Sequencing Center for Infectious Disease"/>
            <person name="Wu L."/>
            <person name="Ma J."/>
        </authorList>
    </citation>
    <scope>NUCLEOTIDE SEQUENCE [LARGE SCALE GENOMIC DNA]</scope>
    <source>
        <strain evidence="3">TBRC 7912</strain>
    </source>
</reference>
<dbReference type="EMBL" id="JBHSBC010000047">
    <property type="protein sequence ID" value="MFC3985497.1"/>
    <property type="molecule type" value="Genomic_DNA"/>
</dbReference>
<feature type="region of interest" description="Disordered" evidence="1">
    <location>
        <begin position="72"/>
        <end position="91"/>
    </location>
</feature>
<sequence length="91" mass="10151">MNVHQTNGRIGALESWARTIDRTARTKPAHSKSPASLDYWRATVDPKGEMSIPDREKAADNAHRAHMLRLAKASADARRIRKALKKPRPAA</sequence>
<evidence type="ECO:0000313" key="2">
    <source>
        <dbReference type="EMBL" id="MFC3985497.1"/>
    </source>
</evidence>
<evidence type="ECO:0000313" key="3">
    <source>
        <dbReference type="Proteomes" id="UP001595698"/>
    </source>
</evidence>
<comment type="caution">
    <text evidence="2">The sequence shown here is derived from an EMBL/GenBank/DDBJ whole genome shotgun (WGS) entry which is preliminary data.</text>
</comment>
<dbReference type="Proteomes" id="UP001595698">
    <property type="component" value="Unassembled WGS sequence"/>
</dbReference>
<organism evidence="2 3">
    <name type="scientific">Streptosporangium jomthongense</name>
    <dbReference type="NCBI Taxonomy" id="1193683"/>
    <lineage>
        <taxon>Bacteria</taxon>
        <taxon>Bacillati</taxon>
        <taxon>Actinomycetota</taxon>
        <taxon>Actinomycetes</taxon>
        <taxon>Streptosporangiales</taxon>
        <taxon>Streptosporangiaceae</taxon>
        <taxon>Streptosporangium</taxon>
    </lineage>
</organism>
<name>A0ABV8F9Y4_9ACTN</name>
<keyword evidence="3" id="KW-1185">Reference proteome</keyword>
<proteinExistence type="predicted"/>
<dbReference type="RefSeq" id="WP_386195624.1">
    <property type="nucleotide sequence ID" value="NZ_JBHSBC010000047.1"/>
</dbReference>
<gene>
    <name evidence="2" type="ORF">ACFOYY_35575</name>
</gene>
<evidence type="ECO:0000256" key="1">
    <source>
        <dbReference type="SAM" id="MobiDB-lite"/>
    </source>
</evidence>
<accession>A0ABV8F9Y4</accession>